<keyword evidence="1" id="KW-0732">Signal</keyword>
<protein>
    <submittedName>
        <fullName evidence="2">Uncharacterized protein</fullName>
    </submittedName>
</protein>
<organism evidence="2 3">
    <name type="scientific">Litoribacillus peritrichatus</name>
    <dbReference type="NCBI Taxonomy" id="718191"/>
    <lineage>
        <taxon>Bacteria</taxon>
        <taxon>Pseudomonadati</taxon>
        <taxon>Pseudomonadota</taxon>
        <taxon>Gammaproteobacteria</taxon>
        <taxon>Oceanospirillales</taxon>
        <taxon>Oceanospirillaceae</taxon>
        <taxon>Litoribacillus</taxon>
    </lineage>
</organism>
<dbReference type="RefSeq" id="WP_344798999.1">
    <property type="nucleotide sequence ID" value="NZ_BAABBN010000007.1"/>
</dbReference>
<evidence type="ECO:0000313" key="3">
    <source>
        <dbReference type="Proteomes" id="UP001501565"/>
    </source>
</evidence>
<dbReference type="EMBL" id="BAABBN010000007">
    <property type="protein sequence ID" value="GAA3928543.1"/>
    <property type="molecule type" value="Genomic_DNA"/>
</dbReference>
<keyword evidence="3" id="KW-1185">Reference proteome</keyword>
<accession>A0ABP7MTT0</accession>
<reference evidence="3" key="1">
    <citation type="journal article" date="2019" name="Int. J. Syst. Evol. Microbiol.">
        <title>The Global Catalogue of Microorganisms (GCM) 10K type strain sequencing project: providing services to taxonomists for standard genome sequencing and annotation.</title>
        <authorList>
            <consortium name="The Broad Institute Genomics Platform"/>
            <consortium name="The Broad Institute Genome Sequencing Center for Infectious Disease"/>
            <person name="Wu L."/>
            <person name="Ma J."/>
        </authorList>
    </citation>
    <scope>NUCLEOTIDE SEQUENCE [LARGE SCALE GENOMIC DNA]</scope>
    <source>
        <strain evidence="3">JCM 17551</strain>
    </source>
</reference>
<evidence type="ECO:0000313" key="2">
    <source>
        <dbReference type="EMBL" id="GAA3928543.1"/>
    </source>
</evidence>
<dbReference type="Proteomes" id="UP001501565">
    <property type="component" value="Unassembled WGS sequence"/>
</dbReference>
<name>A0ABP7MTT0_9GAMM</name>
<feature type="chain" id="PRO_5045274403" evidence="1">
    <location>
        <begin position="25"/>
        <end position="87"/>
    </location>
</feature>
<evidence type="ECO:0000256" key="1">
    <source>
        <dbReference type="SAM" id="SignalP"/>
    </source>
</evidence>
<gene>
    <name evidence="2" type="ORF">GCM10022277_26310</name>
</gene>
<comment type="caution">
    <text evidence="2">The sequence shown here is derived from an EMBL/GenBank/DDBJ whole genome shotgun (WGS) entry which is preliminary data.</text>
</comment>
<sequence>MNLNIKKTITISAILASLSTPLYAVDFEELANSVDTVKAKDSVDGEKLVEAVSLDGVDLQKANESVDKEKAIDAVDLEKAQKALTGF</sequence>
<feature type="signal peptide" evidence="1">
    <location>
        <begin position="1"/>
        <end position="24"/>
    </location>
</feature>
<proteinExistence type="predicted"/>